<dbReference type="RefSeq" id="WP_005607311.1">
    <property type="nucleotide sequence ID" value="NZ_ADOG01000009.1"/>
</dbReference>
<dbReference type="Proteomes" id="UP000005341">
    <property type="component" value="Unassembled WGS sequence"/>
</dbReference>
<accession>A0A828PZB0</accession>
<organism evidence="1 2">
    <name type="scientific">Actinobacillus pleuropneumoniae serovar 6 str. Femo</name>
    <dbReference type="NCBI Taxonomy" id="754256"/>
    <lineage>
        <taxon>Bacteria</taxon>
        <taxon>Pseudomonadati</taxon>
        <taxon>Pseudomonadota</taxon>
        <taxon>Gammaproteobacteria</taxon>
        <taxon>Pasteurellales</taxon>
        <taxon>Pasteurellaceae</taxon>
        <taxon>Actinobacillus</taxon>
    </lineage>
</organism>
<comment type="caution">
    <text evidence="1">The sequence shown here is derived from an EMBL/GenBank/DDBJ whole genome shotgun (WGS) entry which is preliminary data.</text>
</comment>
<evidence type="ECO:0008006" key="3">
    <source>
        <dbReference type="Google" id="ProtNLM"/>
    </source>
</evidence>
<evidence type="ECO:0000313" key="2">
    <source>
        <dbReference type="Proteomes" id="UP000005341"/>
    </source>
</evidence>
<protein>
    <recommendedName>
        <fullName evidence="3">Phage protein, HK97 gp10 family</fullName>
    </recommendedName>
</protein>
<sequence length="122" mass="13254">MAVKVKGLKQVQQNLAEIVGEIQATKSVRAMLRITSEIAILAAKYTPVDTSTLINSQYTSISSSGTRITGTVGYSAKYAVYVHDPNIKQNFTKPTAKKEFLTSALAESKDTINAIIKQEFGL</sequence>
<dbReference type="EMBL" id="ADOG01000009">
    <property type="protein sequence ID" value="EFM92382.1"/>
    <property type="molecule type" value="Genomic_DNA"/>
</dbReference>
<gene>
    <name evidence="1" type="ORF">appser6_5860</name>
</gene>
<name>A0A828PZB0_ACTPL</name>
<proteinExistence type="predicted"/>
<reference evidence="1 2" key="1">
    <citation type="journal article" date="2010" name="J. Bacteriol.">
        <title>Comparative genomic characterization of Actinobacillus pleuropneumoniae.</title>
        <authorList>
            <person name="Xu Z."/>
            <person name="Chen X."/>
            <person name="Li L."/>
            <person name="Li T."/>
            <person name="Wang S."/>
            <person name="Chen H."/>
            <person name="Zhou R."/>
        </authorList>
    </citation>
    <scope>NUCLEOTIDE SEQUENCE [LARGE SCALE GENOMIC DNA]</scope>
    <source>
        <strain evidence="1 2">Femo</strain>
    </source>
</reference>
<dbReference type="AlphaFoldDB" id="A0A828PZB0"/>
<evidence type="ECO:0000313" key="1">
    <source>
        <dbReference type="EMBL" id="EFM92382.1"/>
    </source>
</evidence>